<dbReference type="EMBL" id="AHAF01000023">
    <property type="protein sequence ID" value="EKU77404.1"/>
    <property type="molecule type" value="Genomic_DNA"/>
</dbReference>
<comment type="caution">
    <text evidence="1">The sequence shown here is derived from an EMBL/GenBank/DDBJ whole genome shotgun (WGS) entry which is preliminary data.</text>
</comment>
<dbReference type="RefSeq" id="WP_006557005.1">
    <property type="nucleotide sequence ID" value="NZ_JH992939.1"/>
</dbReference>
<dbReference type="AlphaFoldDB" id="K9CYR7"/>
<keyword evidence="2" id="KW-1185">Reference proteome</keyword>
<gene>
    <name evidence="1" type="ORF">HMPREF9282_02121</name>
</gene>
<organism evidence="1 2">
    <name type="scientific">Veillonella seminalis ACS-216-V-Col6b</name>
    <dbReference type="NCBI Taxonomy" id="883156"/>
    <lineage>
        <taxon>Bacteria</taxon>
        <taxon>Bacillati</taxon>
        <taxon>Bacillota</taxon>
        <taxon>Negativicutes</taxon>
        <taxon>Veillonellales</taxon>
        <taxon>Veillonellaceae</taxon>
        <taxon>Veillonella</taxon>
    </lineage>
</organism>
<proteinExistence type="predicted"/>
<name>K9CYR7_9FIRM</name>
<dbReference type="OrthoDB" id="9013441at2"/>
<sequence>MNDNFERTEKLLSKALEILNEANVDKNDWSMGGGTILMLNHNHRSSKIYIVNSNTNEL</sequence>
<dbReference type="Proteomes" id="UP000009891">
    <property type="component" value="Unassembled WGS sequence"/>
</dbReference>
<dbReference type="HOGENOM" id="CLU_2978013_0_0_9"/>
<reference evidence="1 2" key="1">
    <citation type="submission" date="2012-09" db="EMBL/GenBank/DDBJ databases">
        <title>The Genome Sequence of Veillonella ratti ACS-216-V-COL6B.</title>
        <authorList>
            <consortium name="The Broad Institute Genome Sequencing Platform"/>
            <person name="Earl A."/>
            <person name="Ward D."/>
            <person name="Feldgarden M."/>
            <person name="Gevers D."/>
            <person name="Saerens B."/>
            <person name="Vaneechoutte M."/>
            <person name="Walker B."/>
            <person name="Young S.K."/>
            <person name="Zeng Q."/>
            <person name="Gargeya S."/>
            <person name="Fitzgerald M."/>
            <person name="Haas B."/>
            <person name="Abouelleil A."/>
            <person name="Alvarado L."/>
            <person name="Arachchi H.M."/>
            <person name="Berlin A."/>
            <person name="Chapman S.B."/>
            <person name="Goldberg J."/>
            <person name="Griggs A."/>
            <person name="Gujja S."/>
            <person name="Hansen M."/>
            <person name="Howarth C."/>
            <person name="Imamovic A."/>
            <person name="Larimer J."/>
            <person name="McCowen C."/>
            <person name="Montmayeur A."/>
            <person name="Murphy C."/>
            <person name="Neiman D."/>
            <person name="Pearson M."/>
            <person name="Priest M."/>
            <person name="Roberts A."/>
            <person name="Saif S."/>
            <person name="Shea T."/>
            <person name="Sisk P."/>
            <person name="Sykes S."/>
            <person name="Wortman J."/>
            <person name="Nusbaum C."/>
            <person name="Birren B."/>
        </authorList>
    </citation>
    <scope>NUCLEOTIDE SEQUENCE [LARGE SCALE GENOMIC DNA]</scope>
    <source>
        <strain evidence="1 2">ACS-216-V-Col6b</strain>
    </source>
</reference>
<dbReference type="STRING" id="883156.HMPREF9282_02121"/>
<protein>
    <submittedName>
        <fullName evidence="1">Uncharacterized protein</fullName>
    </submittedName>
</protein>
<evidence type="ECO:0000313" key="1">
    <source>
        <dbReference type="EMBL" id="EKU77404.1"/>
    </source>
</evidence>
<accession>K9CYR7</accession>
<dbReference type="PATRIC" id="fig|883156.3.peg.2072"/>
<evidence type="ECO:0000313" key="2">
    <source>
        <dbReference type="Proteomes" id="UP000009891"/>
    </source>
</evidence>